<gene>
    <name evidence="2" type="ORF">OLEA9_A012607</name>
</gene>
<evidence type="ECO:0000256" key="1">
    <source>
        <dbReference type="SAM" id="MobiDB-lite"/>
    </source>
</evidence>
<reference evidence="2 3" key="1">
    <citation type="submission" date="2019-12" db="EMBL/GenBank/DDBJ databases">
        <authorList>
            <person name="Alioto T."/>
            <person name="Alioto T."/>
            <person name="Gomez Garrido J."/>
        </authorList>
    </citation>
    <scope>NUCLEOTIDE SEQUENCE [LARGE SCALE GENOMIC DNA]</scope>
</reference>
<keyword evidence="3" id="KW-1185">Reference proteome</keyword>
<name>A0A8S0QWN4_OLEEU</name>
<comment type="caution">
    <text evidence="2">The sequence shown here is derived from an EMBL/GenBank/DDBJ whole genome shotgun (WGS) entry which is preliminary data.</text>
</comment>
<accession>A0A8S0QWN4</accession>
<feature type="compositionally biased region" description="Polar residues" evidence="1">
    <location>
        <begin position="30"/>
        <end position="42"/>
    </location>
</feature>
<protein>
    <submittedName>
        <fullName evidence="2">Uncharacterized protein</fullName>
    </submittedName>
</protein>
<evidence type="ECO:0000313" key="3">
    <source>
        <dbReference type="Proteomes" id="UP000594638"/>
    </source>
</evidence>
<feature type="compositionally biased region" description="Basic residues" evidence="1">
    <location>
        <begin position="51"/>
        <end position="62"/>
    </location>
</feature>
<organism evidence="2 3">
    <name type="scientific">Olea europaea subsp. europaea</name>
    <dbReference type="NCBI Taxonomy" id="158383"/>
    <lineage>
        <taxon>Eukaryota</taxon>
        <taxon>Viridiplantae</taxon>
        <taxon>Streptophyta</taxon>
        <taxon>Embryophyta</taxon>
        <taxon>Tracheophyta</taxon>
        <taxon>Spermatophyta</taxon>
        <taxon>Magnoliopsida</taxon>
        <taxon>eudicotyledons</taxon>
        <taxon>Gunneridae</taxon>
        <taxon>Pentapetalae</taxon>
        <taxon>asterids</taxon>
        <taxon>lamiids</taxon>
        <taxon>Lamiales</taxon>
        <taxon>Oleaceae</taxon>
        <taxon>Oleeae</taxon>
        <taxon>Olea</taxon>
    </lineage>
</organism>
<dbReference type="EMBL" id="CACTIH010001964">
    <property type="protein sequence ID" value="CAA2970177.1"/>
    <property type="molecule type" value="Genomic_DNA"/>
</dbReference>
<sequence>MDWINLKAKELRATKYILESNLLLHHPIPLSSQSNASQNSGIASVLDPTTSKRKGAPRKLRRKSPLELKSNKVKATSNASKGKRLKARATNMEVVASIVQTAQRPQSSTPTIIIFTATLGDGDNCDVLQYILHSTFIYLSPTNFILNGQREVMSAHIIFYVPLTQQMPYYSQHLRDEVSRDSDC</sequence>
<feature type="region of interest" description="Disordered" evidence="1">
    <location>
        <begin position="30"/>
        <end position="62"/>
    </location>
</feature>
<dbReference type="Gramene" id="OE9A012607T1">
    <property type="protein sequence ID" value="OE9A012607C1"/>
    <property type="gene ID" value="OE9A012607"/>
</dbReference>
<dbReference type="AlphaFoldDB" id="A0A8S0QWN4"/>
<dbReference type="Proteomes" id="UP000594638">
    <property type="component" value="Unassembled WGS sequence"/>
</dbReference>
<evidence type="ECO:0000313" key="2">
    <source>
        <dbReference type="EMBL" id="CAA2970177.1"/>
    </source>
</evidence>
<proteinExistence type="predicted"/>